<name>A0A2R6Y4K7_9BACL</name>
<keyword evidence="9" id="KW-0823">Tryptophan catabolism</keyword>
<sequence>MNGKKDQEELKLYDISLTIAPDMIVYKNKPEKRPSLTVTQDFKTSSVHEGRVCLDTHTGTHLDAPLHMLPEGGTIETIPVERLIRPAQVIDLTEVTEGGIEEKHLKGHAPFAPGSFVLLKTQNSIRHRVRRDFDFDFIYLAKSGAAYLAETGIVGVGIDALGIERNQSGHPTHKTLMARGILIAEGLDLYEVSAGTYTLILAPLKIQGADGGPARAYLLEKNIFEEDEHS</sequence>
<dbReference type="PANTHER" id="PTHR31118:SF12">
    <property type="entry name" value="CYCLASE-LIKE PROTEIN 2"/>
    <property type="match status" value="1"/>
</dbReference>
<dbReference type="Pfam" id="PF04199">
    <property type="entry name" value="Cyclase"/>
    <property type="match status" value="1"/>
</dbReference>
<dbReference type="GO" id="GO:0004061">
    <property type="term" value="F:arylformamidase activity"/>
    <property type="evidence" value="ECO:0007669"/>
    <property type="project" value="UniProtKB-EC"/>
</dbReference>
<comment type="cofactor">
    <cofactor evidence="1">
        <name>Zn(2+)</name>
        <dbReference type="ChEBI" id="CHEBI:29105"/>
    </cofactor>
</comment>
<proteinExistence type="predicted"/>
<evidence type="ECO:0000256" key="6">
    <source>
        <dbReference type="ARBA" id="ARBA00022723"/>
    </source>
</evidence>
<dbReference type="Proteomes" id="UP000244338">
    <property type="component" value="Unassembled WGS sequence"/>
</dbReference>
<dbReference type="AlphaFoldDB" id="A0A2R6Y4K7"/>
<comment type="catalytic activity">
    <reaction evidence="10">
        <text>N-formyl-L-kynurenine + H2O = L-kynurenine + formate + H(+)</text>
        <dbReference type="Rhea" id="RHEA:13009"/>
        <dbReference type="ChEBI" id="CHEBI:15377"/>
        <dbReference type="ChEBI" id="CHEBI:15378"/>
        <dbReference type="ChEBI" id="CHEBI:15740"/>
        <dbReference type="ChEBI" id="CHEBI:57959"/>
        <dbReference type="ChEBI" id="CHEBI:58629"/>
        <dbReference type="EC" id="3.5.1.9"/>
    </reaction>
</comment>
<evidence type="ECO:0000313" key="12">
    <source>
        <dbReference type="EMBL" id="PTQ57617.1"/>
    </source>
</evidence>
<gene>
    <name evidence="12" type="ORF">BSOLF_1161</name>
</gene>
<evidence type="ECO:0000313" key="13">
    <source>
        <dbReference type="Proteomes" id="UP000244338"/>
    </source>
</evidence>
<evidence type="ECO:0000256" key="9">
    <source>
        <dbReference type="ARBA" id="ARBA00023079"/>
    </source>
</evidence>
<dbReference type="InterPro" id="IPR007325">
    <property type="entry name" value="KFase/CYL"/>
</dbReference>
<evidence type="ECO:0000256" key="8">
    <source>
        <dbReference type="ARBA" id="ARBA00022833"/>
    </source>
</evidence>
<dbReference type="EC" id="3.5.1.9" evidence="4"/>
<comment type="function">
    <text evidence="2">Catalyzes the hydrolysis of N-formyl-L-kynurenine to L-kynurenine, the second step in the kynurenine pathway of tryptophan degradation.</text>
</comment>
<dbReference type="FunFam" id="3.50.30.50:FF:000001">
    <property type="entry name" value="Kynurenine formamidase"/>
    <property type="match status" value="1"/>
</dbReference>
<evidence type="ECO:0000256" key="3">
    <source>
        <dbReference type="ARBA" id="ARBA00011738"/>
    </source>
</evidence>
<dbReference type="GO" id="GO:0019441">
    <property type="term" value="P:L-tryptophan catabolic process to kynurenine"/>
    <property type="evidence" value="ECO:0007669"/>
    <property type="project" value="InterPro"/>
</dbReference>
<reference evidence="13" key="1">
    <citation type="journal article" date="2018" name="Sci. Rep.">
        <title>Lignite coal burning seam in the remote Altai Mountains harbors a hydrogen-driven thermophilic microbial community.</title>
        <authorList>
            <person name="Kadnikov V.V."/>
            <person name="Mardanov A.V."/>
            <person name="Ivasenko D.A."/>
            <person name="Antsiferov D.V."/>
            <person name="Beletsky A.V."/>
            <person name="Karnachuk O.V."/>
            <person name="Ravin N.V."/>
        </authorList>
    </citation>
    <scope>NUCLEOTIDE SEQUENCE [LARGE SCALE GENOMIC DNA]</scope>
</reference>
<dbReference type="InterPro" id="IPR037175">
    <property type="entry name" value="KFase_sf"/>
</dbReference>
<dbReference type="SUPFAM" id="SSF102198">
    <property type="entry name" value="Putative cyclase"/>
    <property type="match status" value="1"/>
</dbReference>
<evidence type="ECO:0000256" key="2">
    <source>
        <dbReference type="ARBA" id="ARBA00002204"/>
    </source>
</evidence>
<evidence type="ECO:0000256" key="7">
    <source>
        <dbReference type="ARBA" id="ARBA00022801"/>
    </source>
</evidence>
<evidence type="ECO:0000256" key="5">
    <source>
        <dbReference type="ARBA" id="ARBA00014889"/>
    </source>
</evidence>
<dbReference type="Gene3D" id="3.50.30.50">
    <property type="entry name" value="Putative cyclase"/>
    <property type="match status" value="1"/>
</dbReference>
<dbReference type="EMBL" id="PEBX01000004">
    <property type="protein sequence ID" value="PTQ57617.1"/>
    <property type="molecule type" value="Genomic_DNA"/>
</dbReference>
<evidence type="ECO:0000256" key="10">
    <source>
        <dbReference type="ARBA" id="ARBA00048496"/>
    </source>
</evidence>
<keyword evidence="8" id="KW-0862">Zinc</keyword>
<protein>
    <recommendedName>
        <fullName evidence="5">Kynurenine formamidase</fullName>
        <ecNumber evidence="4">3.5.1.9</ecNumber>
    </recommendedName>
</protein>
<comment type="caution">
    <text evidence="12">The sequence shown here is derived from an EMBL/GenBank/DDBJ whole genome shotgun (WGS) entry which is preliminary data.</text>
</comment>
<comment type="pathway">
    <text evidence="11">Amino-acid degradation; L-tryptophan degradation via kynurenine pathway; L-kynurenine from L-tryptophan: step 2/2.</text>
</comment>
<accession>A0A2R6Y4K7</accession>
<dbReference type="PANTHER" id="PTHR31118">
    <property type="entry name" value="CYCLASE-LIKE PROTEIN 2"/>
    <property type="match status" value="1"/>
</dbReference>
<comment type="subunit">
    <text evidence="3">Homodimer.</text>
</comment>
<evidence type="ECO:0000256" key="4">
    <source>
        <dbReference type="ARBA" id="ARBA00012930"/>
    </source>
</evidence>
<keyword evidence="7 12" id="KW-0378">Hydrolase</keyword>
<evidence type="ECO:0000256" key="11">
    <source>
        <dbReference type="ARBA" id="ARBA00060547"/>
    </source>
</evidence>
<keyword evidence="6" id="KW-0479">Metal-binding</keyword>
<evidence type="ECO:0000256" key="1">
    <source>
        <dbReference type="ARBA" id="ARBA00001947"/>
    </source>
</evidence>
<organism evidence="12 13">
    <name type="scientific">Candidatus Carbonibacillus altaicus</name>
    <dbReference type="NCBI Taxonomy" id="2163959"/>
    <lineage>
        <taxon>Bacteria</taxon>
        <taxon>Bacillati</taxon>
        <taxon>Bacillota</taxon>
        <taxon>Bacilli</taxon>
        <taxon>Bacillales</taxon>
        <taxon>Candidatus Carbonibacillus</taxon>
    </lineage>
</organism>
<dbReference type="GO" id="GO:0046872">
    <property type="term" value="F:metal ion binding"/>
    <property type="evidence" value="ECO:0007669"/>
    <property type="project" value="UniProtKB-KW"/>
</dbReference>